<keyword evidence="5" id="KW-1185">Reference proteome</keyword>
<dbReference type="EMBL" id="NIVC01001383">
    <property type="protein sequence ID" value="PAA68600.1"/>
    <property type="molecule type" value="Genomic_DNA"/>
</dbReference>
<dbReference type="PANTHER" id="PTHR12766">
    <property type="entry name" value="DEATH DOMAIN-ASSOCIATED PROTEIN 6 DAXX"/>
    <property type="match status" value="1"/>
</dbReference>
<organism evidence="4 5">
    <name type="scientific">Macrostomum lignano</name>
    <dbReference type="NCBI Taxonomy" id="282301"/>
    <lineage>
        <taxon>Eukaryota</taxon>
        <taxon>Metazoa</taxon>
        <taxon>Spiralia</taxon>
        <taxon>Lophotrochozoa</taxon>
        <taxon>Platyhelminthes</taxon>
        <taxon>Rhabditophora</taxon>
        <taxon>Macrostomorpha</taxon>
        <taxon>Macrostomida</taxon>
        <taxon>Macrostomidae</taxon>
        <taxon>Macrostomum</taxon>
    </lineage>
</organism>
<feature type="compositionally biased region" description="Polar residues" evidence="2">
    <location>
        <begin position="585"/>
        <end position="634"/>
    </location>
</feature>
<reference evidence="4 5" key="1">
    <citation type="submission" date="2017-06" db="EMBL/GenBank/DDBJ databases">
        <title>A platform for efficient transgenesis in Macrostomum lignano, a flatworm model organism for stem cell research.</title>
        <authorList>
            <person name="Berezikov E."/>
        </authorList>
    </citation>
    <scope>NUCLEOTIDE SEQUENCE [LARGE SCALE GENOMIC DNA]</scope>
    <source>
        <strain evidence="4">DV1</strain>
        <tissue evidence="4">Whole organism</tissue>
    </source>
</reference>
<proteinExistence type="predicted"/>
<sequence>SSAAQIETSAAANARRFRRSLATIGELSGSADARDWRRPAATSAASALRPGSRGRLGQVARSAFCPESARELVDQLIVDANRQSGNLYRLVAILDAKLEELAAAEAVSSSATDLCGELEAAADDSESDHSPPPAKTPSPQRQPRRVVPSRLSSLVPTSTSAATSSAAAPAVSASDFNNVGANNGDDNLAEPARSMARTLQDCLARLLAKIRRLERQELSLDDLDNSDSAYLRAERLQRQACDVYRRLCRVRNAPSVDQFNYRCHHHPQIGLLICRYVNRRGRFPDMHKVSKVVAWVNQRFRLGWSKPLVAQRSEQIFRDVGEQLQQRRWRQLRQNLGLDEMDGQSQAADPADSSPRLRRQLDASQAAGAARLAEVMRSFASMPERPGGLVADSGSEPSSDEEAMEDDRDNFGLEADQDQDQCQGEQHDDDEKSNADEEVESANVDDADAASSEPKAEPGGDDLEIEPEVETETAPLDSVAKIGPSGATTGTLSPPFQQQQQQPWPMSSSSSLAEGDDALNETAGQLAAAVRRFAAAAARPKSTVGPDSARIQPIDQRSAERPGLEHSRRNLQPLLTEERPLLTAEGTSSATKPLSSLTKPLPSATNPLPSSEGTLSSAEGTFSSSTKPLPSATNPLLMATKPLPSATQPFLSSARPLTSATKPLLSATKPLPSTAQRLRSAPQQPCQKRPRLGQAMSLRRPTVSASGQAMSSNSQAMSIRGLKPPTVGQPISNRGQPMPSQRRQQQPPPPPPILSGPTISSATPGSAQQQGQGHLVSERRRRHLADAVRRAVADLPQPEVIIID</sequence>
<dbReference type="AlphaFoldDB" id="A0A267F494"/>
<feature type="compositionally biased region" description="Basic and acidic residues" evidence="2">
    <location>
        <begin position="557"/>
        <end position="568"/>
    </location>
</feature>
<feature type="compositionally biased region" description="Basic and acidic residues" evidence="2">
    <location>
        <begin position="425"/>
        <end position="435"/>
    </location>
</feature>
<evidence type="ECO:0000313" key="4">
    <source>
        <dbReference type="EMBL" id="PAA68600.1"/>
    </source>
</evidence>
<feature type="compositionally biased region" description="Acidic residues" evidence="2">
    <location>
        <begin position="398"/>
        <end position="408"/>
    </location>
</feature>
<evidence type="ECO:0000256" key="1">
    <source>
        <dbReference type="SAM" id="Coils"/>
    </source>
</evidence>
<comment type="caution">
    <text evidence="4">The sequence shown here is derived from an EMBL/GenBank/DDBJ whole genome shotgun (WGS) entry which is preliminary data.</text>
</comment>
<feature type="compositionally biased region" description="Low complexity" evidence="2">
    <location>
        <begin position="493"/>
        <end position="511"/>
    </location>
</feature>
<dbReference type="Pfam" id="PF20920">
    <property type="entry name" value="DAXX_hist_bd"/>
    <property type="match status" value="1"/>
</dbReference>
<feature type="region of interest" description="Disordered" evidence="2">
    <location>
        <begin position="534"/>
        <end position="781"/>
    </location>
</feature>
<feature type="region of interest" description="Disordered" evidence="2">
    <location>
        <begin position="383"/>
        <end position="520"/>
    </location>
</feature>
<feature type="non-terminal residue" evidence="4">
    <location>
        <position position="1"/>
    </location>
</feature>
<feature type="compositionally biased region" description="Low complexity" evidence="2">
    <location>
        <begin position="736"/>
        <end position="745"/>
    </location>
</feature>
<feature type="compositionally biased region" description="Polar residues" evidence="2">
    <location>
        <begin position="757"/>
        <end position="772"/>
    </location>
</feature>
<feature type="compositionally biased region" description="Acidic residues" evidence="2">
    <location>
        <begin position="459"/>
        <end position="471"/>
    </location>
</feature>
<dbReference type="PANTHER" id="PTHR12766:SF7">
    <property type="entry name" value="DEATH DOMAIN-ASSOCIATED PROTEIN 6"/>
    <property type="match status" value="1"/>
</dbReference>
<dbReference type="GO" id="GO:0003714">
    <property type="term" value="F:transcription corepressor activity"/>
    <property type="evidence" value="ECO:0007669"/>
    <property type="project" value="TreeGrafter"/>
</dbReference>
<keyword evidence="1" id="KW-0175">Coiled coil</keyword>
<accession>A0A267F494</accession>
<gene>
    <name evidence="4" type="ORF">BOX15_Mlig021349g6</name>
</gene>
<dbReference type="InterPro" id="IPR046378">
    <property type="entry name" value="DAXX_histone-bd"/>
</dbReference>
<dbReference type="InterPro" id="IPR046426">
    <property type="entry name" value="DAXX_histone-bd_sf"/>
</dbReference>
<feature type="domain" description="Daxx histone-binding" evidence="3">
    <location>
        <begin position="296"/>
        <end position="380"/>
    </location>
</feature>
<feature type="compositionally biased region" description="Polar residues" evidence="2">
    <location>
        <begin position="703"/>
        <end position="717"/>
    </location>
</feature>
<dbReference type="GO" id="GO:0042393">
    <property type="term" value="F:histone binding"/>
    <property type="evidence" value="ECO:0007669"/>
    <property type="project" value="InterPro"/>
</dbReference>
<feature type="compositionally biased region" description="Polar residues" evidence="2">
    <location>
        <begin position="671"/>
        <end position="686"/>
    </location>
</feature>
<name>A0A267F494_9PLAT</name>
<dbReference type="STRING" id="282301.A0A267F494"/>
<dbReference type="GO" id="GO:0003713">
    <property type="term" value="F:transcription coactivator activity"/>
    <property type="evidence" value="ECO:0007669"/>
    <property type="project" value="TreeGrafter"/>
</dbReference>
<feature type="compositionally biased region" description="Low complexity" evidence="2">
    <location>
        <begin position="137"/>
        <end position="169"/>
    </location>
</feature>
<dbReference type="Proteomes" id="UP000215902">
    <property type="component" value="Unassembled WGS sequence"/>
</dbReference>
<feature type="region of interest" description="Disordered" evidence="2">
    <location>
        <begin position="120"/>
        <end position="169"/>
    </location>
</feature>
<feature type="compositionally biased region" description="Acidic residues" evidence="2">
    <location>
        <begin position="436"/>
        <end position="448"/>
    </location>
</feature>
<dbReference type="Gene3D" id="1.20.58.2170">
    <property type="match status" value="1"/>
</dbReference>
<dbReference type="GO" id="GO:0016605">
    <property type="term" value="C:PML body"/>
    <property type="evidence" value="ECO:0007669"/>
    <property type="project" value="TreeGrafter"/>
</dbReference>
<evidence type="ECO:0000259" key="3">
    <source>
        <dbReference type="Pfam" id="PF20920"/>
    </source>
</evidence>
<dbReference type="OrthoDB" id="7492809at2759"/>
<evidence type="ECO:0000313" key="5">
    <source>
        <dbReference type="Proteomes" id="UP000215902"/>
    </source>
</evidence>
<feature type="region of interest" description="Disordered" evidence="2">
    <location>
        <begin position="337"/>
        <end position="365"/>
    </location>
</feature>
<dbReference type="GO" id="GO:0050681">
    <property type="term" value="F:nuclear androgen receptor binding"/>
    <property type="evidence" value="ECO:0007669"/>
    <property type="project" value="TreeGrafter"/>
</dbReference>
<protein>
    <recommendedName>
        <fullName evidence="3">Daxx histone-binding domain-containing protein</fullName>
    </recommendedName>
</protein>
<feature type="coiled-coil region" evidence="1">
    <location>
        <begin position="196"/>
        <end position="223"/>
    </location>
</feature>
<evidence type="ECO:0000256" key="2">
    <source>
        <dbReference type="SAM" id="MobiDB-lite"/>
    </source>
</evidence>
<feature type="compositionally biased region" description="Polar residues" evidence="2">
    <location>
        <begin position="645"/>
        <end position="661"/>
    </location>
</feature>